<accession>A0A9N9FFG4</accession>
<gene>
    <name evidence="1" type="ORF">RFULGI_LOCUS3743</name>
</gene>
<dbReference type="Proteomes" id="UP000789396">
    <property type="component" value="Unassembled WGS sequence"/>
</dbReference>
<feature type="non-terminal residue" evidence="1">
    <location>
        <position position="1"/>
    </location>
</feature>
<comment type="caution">
    <text evidence="1">The sequence shown here is derived from an EMBL/GenBank/DDBJ whole genome shotgun (WGS) entry which is preliminary data.</text>
</comment>
<dbReference type="AlphaFoldDB" id="A0A9N9FFG4"/>
<organism evidence="1 2">
    <name type="scientific">Racocetra fulgida</name>
    <dbReference type="NCBI Taxonomy" id="60492"/>
    <lineage>
        <taxon>Eukaryota</taxon>
        <taxon>Fungi</taxon>
        <taxon>Fungi incertae sedis</taxon>
        <taxon>Mucoromycota</taxon>
        <taxon>Glomeromycotina</taxon>
        <taxon>Glomeromycetes</taxon>
        <taxon>Diversisporales</taxon>
        <taxon>Gigasporaceae</taxon>
        <taxon>Racocetra</taxon>
    </lineage>
</organism>
<protein>
    <submittedName>
        <fullName evidence="1">3736_t:CDS:1</fullName>
    </submittedName>
</protein>
<evidence type="ECO:0000313" key="1">
    <source>
        <dbReference type="EMBL" id="CAG8529930.1"/>
    </source>
</evidence>
<dbReference type="EMBL" id="CAJVPZ010003417">
    <property type="protein sequence ID" value="CAG8529930.1"/>
    <property type="molecule type" value="Genomic_DNA"/>
</dbReference>
<reference evidence="1" key="1">
    <citation type="submission" date="2021-06" db="EMBL/GenBank/DDBJ databases">
        <authorList>
            <person name="Kallberg Y."/>
            <person name="Tangrot J."/>
            <person name="Rosling A."/>
        </authorList>
    </citation>
    <scope>NUCLEOTIDE SEQUENCE</scope>
    <source>
        <strain evidence="1">IN212</strain>
    </source>
</reference>
<evidence type="ECO:0000313" key="2">
    <source>
        <dbReference type="Proteomes" id="UP000789396"/>
    </source>
</evidence>
<sequence length="80" mass="9518">REAVKAVTVYTSSVNVIIHIIRLQKEADKYKSKYKRLLEKYSILRKIKRRDVSCTILRMIPVPLRLLSTKDCSNRYLHQE</sequence>
<keyword evidence="2" id="KW-1185">Reference proteome</keyword>
<proteinExistence type="predicted"/>
<name>A0A9N9FFG4_9GLOM</name>